<dbReference type="RefSeq" id="WP_279251591.1">
    <property type="nucleotide sequence ID" value="NZ_SHNP01000001.1"/>
</dbReference>
<protein>
    <recommendedName>
        <fullName evidence="5">CENP-V/GFA domain-containing protein</fullName>
    </recommendedName>
</protein>
<evidence type="ECO:0000259" key="5">
    <source>
        <dbReference type="Pfam" id="PF04828"/>
    </source>
</evidence>
<keyword evidence="3" id="KW-0862">Zinc</keyword>
<dbReference type="Pfam" id="PF04828">
    <property type="entry name" value="GFA"/>
    <property type="match status" value="1"/>
</dbReference>
<dbReference type="InterPro" id="IPR006913">
    <property type="entry name" value="CENP-V/GFA"/>
</dbReference>
<evidence type="ECO:0000313" key="6">
    <source>
        <dbReference type="EMBL" id="MCX2972594.1"/>
    </source>
</evidence>
<dbReference type="EMBL" id="SHNP01000001">
    <property type="protein sequence ID" value="MCX2972594.1"/>
    <property type="molecule type" value="Genomic_DNA"/>
</dbReference>
<comment type="caution">
    <text evidence="6">The sequence shown here is derived from an EMBL/GenBank/DDBJ whole genome shotgun (WGS) entry which is preliminary data.</text>
</comment>
<keyword evidence="4" id="KW-0456">Lyase</keyword>
<dbReference type="PANTHER" id="PTHR33337">
    <property type="entry name" value="GFA DOMAIN-CONTAINING PROTEIN"/>
    <property type="match status" value="1"/>
</dbReference>
<dbReference type="PANTHER" id="PTHR33337:SF40">
    <property type="entry name" value="CENP-V_GFA DOMAIN-CONTAINING PROTEIN-RELATED"/>
    <property type="match status" value="1"/>
</dbReference>
<evidence type="ECO:0000256" key="1">
    <source>
        <dbReference type="ARBA" id="ARBA00005495"/>
    </source>
</evidence>
<dbReference type="SUPFAM" id="SSF51316">
    <property type="entry name" value="Mss4-like"/>
    <property type="match status" value="1"/>
</dbReference>
<evidence type="ECO:0000313" key="7">
    <source>
        <dbReference type="Proteomes" id="UP001143307"/>
    </source>
</evidence>
<organism evidence="6 7">
    <name type="scientific">Candidatus Seongchinamella marina</name>
    <dbReference type="NCBI Taxonomy" id="2518990"/>
    <lineage>
        <taxon>Bacteria</taxon>
        <taxon>Pseudomonadati</taxon>
        <taxon>Pseudomonadota</taxon>
        <taxon>Gammaproteobacteria</taxon>
        <taxon>Cellvibrionales</taxon>
        <taxon>Halieaceae</taxon>
        <taxon>Seongchinamella</taxon>
    </lineage>
</organism>
<feature type="domain" description="CENP-V/GFA" evidence="5">
    <location>
        <begin position="9"/>
        <end position="121"/>
    </location>
</feature>
<proteinExistence type="inferred from homology"/>
<accession>A0ABT3SRH8</accession>
<sequence>MTDPNVIQQCSCPCGASTFKVVAPPVLRFYCHCSICQKLYQQPFADATVLKLSDVILPEAHEIQFKKYRKIVGIERGTCSQCCKPVMAIAGSGAKGLAFIAAQNYADERMLPPVKMHIFYGSRCAEVEDELPKYKGYLRSQFAVLRSLSAAGAQE</sequence>
<evidence type="ECO:0000256" key="4">
    <source>
        <dbReference type="ARBA" id="ARBA00023239"/>
    </source>
</evidence>
<evidence type="ECO:0000256" key="3">
    <source>
        <dbReference type="ARBA" id="ARBA00022833"/>
    </source>
</evidence>
<comment type="similarity">
    <text evidence="1">Belongs to the Gfa family.</text>
</comment>
<name>A0ABT3SRH8_9GAMM</name>
<dbReference type="InterPro" id="IPR011057">
    <property type="entry name" value="Mss4-like_sf"/>
</dbReference>
<reference evidence="6" key="1">
    <citation type="submission" date="2019-02" db="EMBL/GenBank/DDBJ databases">
        <authorList>
            <person name="Li S.-H."/>
        </authorList>
    </citation>
    <scope>NUCLEOTIDE SEQUENCE</scope>
    <source>
        <strain evidence="6">IMCC8485</strain>
    </source>
</reference>
<gene>
    <name evidence="6" type="ORF">EYC87_03205</name>
</gene>
<dbReference type="Gene3D" id="3.90.1590.10">
    <property type="entry name" value="glutathione-dependent formaldehyde- activating enzyme (gfa)"/>
    <property type="match status" value="1"/>
</dbReference>
<dbReference type="Proteomes" id="UP001143307">
    <property type="component" value="Unassembled WGS sequence"/>
</dbReference>
<keyword evidence="2" id="KW-0479">Metal-binding</keyword>
<evidence type="ECO:0000256" key="2">
    <source>
        <dbReference type="ARBA" id="ARBA00022723"/>
    </source>
</evidence>
<keyword evidence="7" id="KW-1185">Reference proteome</keyword>